<dbReference type="KEGG" id="rfr:Rfer_0065"/>
<dbReference type="STRING" id="338969.Rfer_0065"/>
<protein>
    <submittedName>
        <fullName evidence="1">Uncharacterized protein</fullName>
    </submittedName>
</protein>
<dbReference type="Proteomes" id="UP000008332">
    <property type="component" value="Chromosome"/>
</dbReference>
<accession>Q223M6</accession>
<reference evidence="2" key="1">
    <citation type="submission" date="2006-02" db="EMBL/GenBank/DDBJ databases">
        <title>Complete sequence of chromosome of Rhodoferax ferrireducens DSM 15236.</title>
        <authorList>
            <person name="Copeland A."/>
            <person name="Lucas S."/>
            <person name="Lapidus A."/>
            <person name="Barry K."/>
            <person name="Detter J.C."/>
            <person name="Glavina del Rio T."/>
            <person name="Hammon N."/>
            <person name="Israni S."/>
            <person name="Pitluck S."/>
            <person name="Brettin T."/>
            <person name="Bruce D."/>
            <person name="Han C."/>
            <person name="Tapia R."/>
            <person name="Gilna P."/>
            <person name="Kiss H."/>
            <person name="Schmutz J."/>
            <person name="Larimer F."/>
            <person name="Land M."/>
            <person name="Kyrpides N."/>
            <person name="Ivanova N."/>
            <person name="Richardson P."/>
        </authorList>
    </citation>
    <scope>NUCLEOTIDE SEQUENCE [LARGE SCALE GENOMIC DNA]</scope>
    <source>
        <strain evidence="2">ATCC BAA-621 / DSM 15236 / T118</strain>
    </source>
</reference>
<dbReference type="OrthoDB" id="9154863at2"/>
<dbReference type="eggNOG" id="ENOG5033NF4">
    <property type="taxonomic scope" value="Bacteria"/>
</dbReference>
<name>Q223M6_ALBFT</name>
<keyword evidence="2" id="KW-1185">Reference proteome</keyword>
<evidence type="ECO:0000313" key="1">
    <source>
        <dbReference type="EMBL" id="ABD67827.1"/>
    </source>
</evidence>
<dbReference type="RefSeq" id="WP_011462400.1">
    <property type="nucleotide sequence ID" value="NC_007908.1"/>
</dbReference>
<organism evidence="1 2">
    <name type="scientific">Albidiferax ferrireducens (strain ATCC BAA-621 / DSM 15236 / T118)</name>
    <name type="common">Rhodoferax ferrireducens</name>
    <dbReference type="NCBI Taxonomy" id="338969"/>
    <lineage>
        <taxon>Bacteria</taxon>
        <taxon>Pseudomonadati</taxon>
        <taxon>Pseudomonadota</taxon>
        <taxon>Betaproteobacteria</taxon>
        <taxon>Burkholderiales</taxon>
        <taxon>Comamonadaceae</taxon>
        <taxon>Rhodoferax</taxon>
    </lineage>
</organism>
<gene>
    <name evidence="1" type="ordered locus">Rfer_0065</name>
</gene>
<dbReference type="EMBL" id="CP000267">
    <property type="protein sequence ID" value="ABD67827.1"/>
    <property type="molecule type" value="Genomic_DNA"/>
</dbReference>
<dbReference type="AlphaFoldDB" id="Q223M6"/>
<dbReference type="HOGENOM" id="CLU_2357820_0_0_4"/>
<sequence>MWLQSLLVLLLVAGSSIYAAWALLPQAARRSLAQGLLRWPLPRSLAGYLQQAARAPAGCHCSGCDRAPANVKQGNKRGPTDGLLAKPLVFHPRKRD</sequence>
<proteinExistence type="predicted"/>
<evidence type="ECO:0000313" key="2">
    <source>
        <dbReference type="Proteomes" id="UP000008332"/>
    </source>
</evidence>